<dbReference type="PROSITE" id="PS51649">
    <property type="entry name" value="NPH3"/>
    <property type="match status" value="1"/>
</dbReference>
<dbReference type="UniPathway" id="UPA00143"/>
<protein>
    <submittedName>
        <fullName evidence="4">Phototropic-responsive NPH3 family protein</fullName>
    </submittedName>
</protein>
<dbReference type="GO" id="GO:0016567">
    <property type="term" value="P:protein ubiquitination"/>
    <property type="evidence" value="ECO:0007669"/>
    <property type="project" value="UniProtKB-UniPathway"/>
</dbReference>
<evidence type="ECO:0000313" key="5">
    <source>
        <dbReference type="Proteomes" id="UP000436088"/>
    </source>
</evidence>
<gene>
    <name evidence="4" type="ORF">F3Y22_tig00110831pilonHSYRG00603</name>
</gene>
<proteinExistence type="inferred from homology"/>
<dbReference type="AlphaFoldDB" id="A0A6A2ZPA4"/>
<name>A0A6A2ZPA4_HIBSY</name>
<evidence type="ECO:0000256" key="2">
    <source>
        <dbReference type="PROSITE-ProRule" id="PRU00982"/>
    </source>
</evidence>
<feature type="domain" description="NPH3" evidence="3">
    <location>
        <begin position="109"/>
        <end position="360"/>
    </location>
</feature>
<dbReference type="PANTHER" id="PTHR32370">
    <property type="entry name" value="OS12G0117600 PROTEIN"/>
    <property type="match status" value="1"/>
</dbReference>
<evidence type="ECO:0000256" key="1">
    <source>
        <dbReference type="ARBA" id="ARBA00022786"/>
    </source>
</evidence>
<sequence>MYFVARFMETNFVPGNCNLLQRTQNSLDDLGVWSWSDLLVALKHYQDSPQAALSSGILEKCLDTLVVRMAMSGEATPCGSVSSTDSSGCQTSVDSRRTSSSKQIFSRATWWFEDLSVLSTKSIEILVKSMVSRKHNHVIISRFLFYYWKSKFYTVSSDEKRRILEIVIDMFYTLDRSSISCKSLFGVIRPVRCSNTRRSCRNKLESMIGSQLDRATLDDLLIPSPCGRSYRYDVNLVLRLLKAFLRRGDSESSPIRMKKVSSLIDMYITEVAPDRCLKSSKFVALVTALPDSTRDLSDELYHAMDVYLEVHAELSEEEKIKICCALNYDKLSSEACLHLSRNMKFPSRTHVQALVSQQSKLMNLHRGINIANSYTDSPYRLTGVGGRAKEDEGIEQEVYNGKLEAQVQKMQWRVMELEKVCRKMQTQMAKIKEPKVSNRRIARSLPRMCS</sequence>
<dbReference type="Proteomes" id="UP000436088">
    <property type="component" value="Unassembled WGS sequence"/>
</dbReference>
<evidence type="ECO:0000313" key="4">
    <source>
        <dbReference type="EMBL" id="KAE8692735.1"/>
    </source>
</evidence>
<dbReference type="InterPro" id="IPR027356">
    <property type="entry name" value="NPH3_dom"/>
</dbReference>
<dbReference type="OrthoDB" id="624345at2759"/>
<dbReference type="EMBL" id="VEPZ02001131">
    <property type="protein sequence ID" value="KAE8692735.1"/>
    <property type="molecule type" value="Genomic_DNA"/>
</dbReference>
<accession>A0A6A2ZPA4</accession>
<organism evidence="4 5">
    <name type="scientific">Hibiscus syriacus</name>
    <name type="common">Rose of Sharon</name>
    <dbReference type="NCBI Taxonomy" id="106335"/>
    <lineage>
        <taxon>Eukaryota</taxon>
        <taxon>Viridiplantae</taxon>
        <taxon>Streptophyta</taxon>
        <taxon>Embryophyta</taxon>
        <taxon>Tracheophyta</taxon>
        <taxon>Spermatophyta</taxon>
        <taxon>Magnoliopsida</taxon>
        <taxon>eudicotyledons</taxon>
        <taxon>Gunneridae</taxon>
        <taxon>Pentapetalae</taxon>
        <taxon>rosids</taxon>
        <taxon>malvids</taxon>
        <taxon>Malvales</taxon>
        <taxon>Malvaceae</taxon>
        <taxon>Malvoideae</taxon>
        <taxon>Hibiscus</taxon>
    </lineage>
</organism>
<reference evidence="4" key="1">
    <citation type="submission" date="2019-09" db="EMBL/GenBank/DDBJ databases">
        <title>Draft genome information of white flower Hibiscus syriacus.</title>
        <authorList>
            <person name="Kim Y.-M."/>
        </authorList>
    </citation>
    <scope>NUCLEOTIDE SEQUENCE [LARGE SCALE GENOMIC DNA]</scope>
    <source>
        <strain evidence="4">YM2019G1</strain>
    </source>
</reference>
<keyword evidence="5" id="KW-1185">Reference proteome</keyword>
<evidence type="ECO:0000259" key="3">
    <source>
        <dbReference type="PROSITE" id="PS51649"/>
    </source>
</evidence>
<dbReference type="InterPro" id="IPR043454">
    <property type="entry name" value="NPH3/RPT2-like"/>
</dbReference>
<keyword evidence="1" id="KW-0833">Ubl conjugation pathway</keyword>
<comment type="similarity">
    <text evidence="2">Belongs to the NPH3 family.</text>
</comment>
<comment type="caution">
    <text evidence="4">The sequence shown here is derived from an EMBL/GenBank/DDBJ whole genome shotgun (WGS) entry which is preliminary data.</text>
</comment>
<dbReference type="Pfam" id="PF03000">
    <property type="entry name" value="NPH3"/>
    <property type="match status" value="1"/>
</dbReference>